<keyword evidence="2" id="KW-1133">Transmembrane helix</keyword>
<evidence type="ECO:0000313" key="5">
    <source>
        <dbReference type="Proteomes" id="UP000800038"/>
    </source>
</evidence>
<dbReference type="EMBL" id="ML976218">
    <property type="protein sequence ID" value="KAF1936002.1"/>
    <property type="molecule type" value="Genomic_DNA"/>
</dbReference>
<name>A0A6A5S7I0_9PLEO</name>
<keyword evidence="3" id="KW-0732">Signal</keyword>
<dbReference type="Proteomes" id="UP000800038">
    <property type="component" value="Unassembled WGS sequence"/>
</dbReference>
<feature type="compositionally biased region" description="Polar residues" evidence="1">
    <location>
        <begin position="57"/>
        <end position="69"/>
    </location>
</feature>
<accession>A0A6A5S7I0</accession>
<proteinExistence type="predicted"/>
<evidence type="ECO:0000256" key="2">
    <source>
        <dbReference type="SAM" id="Phobius"/>
    </source>
</evidence>
<dbReference type="AlphaFoldDB" id="A0A6A5S7I0"/>
<feature type="chain" id="PRO_5025654667" evidence="3">
    <location>
        <begin position="20"/>
        <end position="172"/>
    </location>
</feature>
<sequence>MFGFKLLAVATLALAVVAAESCAPAVIVTVTITDCISNPGIPAPTSSGYAPLPPASSVESTATAPLSNGSPGAPTTVAVPPPGPPVPSSEGSAPPASGTQAISSIGAPEGLSSGVAGSSTGFAGPPSTTAANVHPSSSDLAPPAVTTNAAALATPFIGLVALGAAALAVIVT</sequence>
<keyword evidence="2" id="KW-0472">Membrane</keyword>
<protein>
    <submittedName>
        <fullName evidence="4">Uncharacterized protein</fullName>
    </submittedName>
</protein>
<evidence type="ECO:0000256" key="1">
    <source>
        <dbReference type="SAM" id="MobiDB-lite"/>
    </source>
</evidence>
<evidence type="ECO:0000313" key="4">
    <source>
        <dbReference type="EMBL" id="KAF1936002.1"/>
    </source>
</evidence>
<feature type="compositionally biased region" description="Low complexity" evidence="1">
    <location>
        <begin position="88"/>
        <end position="99"/>
    </location>
</feature>
<gene>
    <name evidence="4" type="ORF">EJ02DRAFT_459881</name>
</gene>
<feature type="signal peptide" evidence="3">
    <location>
        <begin position="1"/>
        <end position="19"/>
    </location>
</feature>
<organism evidence="4 5">
    <name type="scientific">Clathrospora elynae</name>
    <dbReference type="NCBI Taxonomy" id="706981"/>
    <lineage>
        <taxon>Eukaryota</taxon>
        <taxon>Fungi</taxon>
        <taxon>Dikarya</taxon>
        <taxon>Ascomycota</taxon>
        <taxon>Pezizomycotina</taxon>
        <taxon>Dothideomycetes</taxon>
        <taxon>Pleosporomycetidae</taxon>
        <taxon>Pleosporales</taxon>
        <taxon>Diademaceae</taxon>
        <taxon>Clathrospora</taxon>
    </lineage>
</organism>
<feature type="compositionally biased region" description="Polar residues" evidence="1">
    <location>
        <begin position="115"/>
        <end position="139"/>
    </location>
</feature>
<keyword evidence="5" id="KW-1185">Reference proteome</keyword>
<feature type="region of interest" description="Disordered" evidence="1">
    <location>
        <begin position="52"/>
        <end position="139"/>
    </location>
</feature>
<feature type="transmembrane region" description="Helical" evidence="2">
    <location>
        <begin position="149"/>
        <end position="171"/>
    </location>
</feature>
<evidence type="ECO:0000256" key="3">
    <source>
        <dbReference type="SAM" id="SignalP"/>
    </source>
</evidence>
<reference evidence="4" key="1">
    <citation type="journal article" date="2020" name="Stud. Mycol.">
        <title>101 Dothideomycetes genomes: a test case for predicting lifestyles and emergence of pathogens.</title>
        <authorList>
            <person name="Haridas S."/>
            <person name="Albert R."/>
            <person name="Binder M."/>
            <person name="Bloem J."/>
            <person name="Labutti K."/>
            <person name="Salamov A."/>
            <person name="Andreopoulos B."/>
            <person name="Baker S."/>
            <person name="Barry K."/>
            <person name="Bills G."/>
            <person name="Bluhm B."/>
            <person name="Cannon C."/>
            <person name="Castanera R."/>
            <person name="Culley D."/>
            <person name="Daum C."/>
            <person name="Ezra D."/>
            <person name="Gonzalez J."/>
            <person name="Henrissat B."/>
            <person name="Kuo A."/>
            <person name="Liang C."/>
            <person name="Lipzen A."/>
            <person name="Lutzoni F."/>
            <person name="Magnuson J."/>
            <person name="Mondo S."/>
            <person name="Nolan M."/>
            <person name="Ohm R."/>
            <person name="Pangilinan J."/>
            <person name="Park H.-J."/>
            <person name="Ramirez L."/>
            <person name="Alfaro M."/>
            <person name="Sun H."/>
            <person name="Tritt A."/>
            <person name="Yoshinaga Y."/>
            <person name="Zwiers L.-H."/>
            <person name="Turgeon B."/>
            <person name="Goodwin S."/>
            <person name="Spatafora J."/>
            <person name="Crous P."/>
            <person name="Grigoriev I."/>
        </authorList>
    </citation>
    <scope>NUCLEOTIDE SEQUENCE</scope>
    <source>
        <strain evidence="4">CBS 161.51</strain>
    </source>
</reference>
<keyword evidence="2" id="KW-0812">Transmembrane</keyword>